<dbReference type="OrthoDB" id="266334at2759"/>
<dbReference type="GO" id="GO:0034975">
    <property type="term" value="P:protein folding in endoplasmic reticulum"/>
    <property type="evidence" value="ECO:0007669"/>
    <property type="project" value="TreeGrafter"/>
</dbReference>
<evidence type="ECO:0000256" key="3">
    <source>
        <dbReference type="ARBA" id="ARBA00022989"/>
    </source>
</evidence>
<dbReference type="PANTHER" id="PTHR12953:SF3">
    <property type="entry name" value="SUN DOMAIN-CONTAINING PROTEIN 5"/>
    <property type="match status" value="1"/>
</dbReference>
<organism evidence="8 9">
    <name type="scientific">Zingiber officinale</name>
    <name type="common">Ginger</name>
    <name type="synonym">Amomum zingiber</name>
    <dbReference type="NCBI Taxonomy" id="94328"/>
    <lineage>
        <taxon>Eukaryota</taxon>
        <taxon>Viridiplantae</taxon>
        <taxon>Streptophyta</taxon>
        <taxon>Embryophyta</taxon>
        <taxon>Tracheophyta</taxon>
        <taxon>Spermatophyta</taxon>
        <taxon>Magnoliopsida</taxon>
        <taxon>Liliopsida</taxon>
        <taxon>Zingiberales</taxon>
        <taxon>Zingiberaceae</taxon>
        <taxon>Zingiber</taxon>
    </lineage>
</organism>
<keyword evidence="9" id="KW-1185">Reference proteome</keyword>
<evidence type="ECO:0000256" key="1">
    <source>
        <dbReference type="ARBA" id="ARBA00004370"/>
    </source>
</evidence>
<feature type="region of interest" description="Disordered" evidence="5">
    <location>
        <begin position="336"/>
        <end position="371"/>
    </location>
</feature>
<dbReference type="GO" id="GO:0005737">
    <property type="term" value="C:cytoplasm"/>
    <property type="evidence" value="ECO:0007669"/>
    <property type="project" value="TreeGrafter"/>
</dbReference>
<feature type="compositionally biased region" description="Basic and acidic residues" evidence="5">
    <location>
        <begin position="338"/>
        <end position="349"/>
    </location>
</feature>
<evidence type="ECO:0000256" key="5">
    <source>
        <dbReference type="SAM" id="MobiDB-lite"/>
    </source>
</evidence>
<comment type="caution">
    <text evidence="8">The sequence shown here is derived from an EMBL/GenBank/DDBJ whole genome shotgun (WGS) entry which is preliminary data.</text>
</comment>
<dbReference type="InterPro" id="IPR018247">
    <property type="entry name" value="EF_Hand_1_Ca_BS"/>
</dbReference>
<evidence type="ECO:0000313" key="8">
    <source>
        <dbReference type="EMBL" id="KAG6520541.1"/>
    </source>
</evidence>
<evidence type="ECO:0000256" key="2">
    <source>
        <dbReference type="ARBA" id="ARBA00022692"/>
    </source>
</evidence>
<evidence type="ECO:0000256" key="6">
    <source>
        <dbReference type="SAM" id="Phobius"/>
    </source>
</evidence>
<dbReference type="EMBL" id="JACMSC010000005">
    <property type="protein sequence ID" value="KAG6520541.1"/>
    <property type="molecule type" value="Genomic_DNA"/>
</dbReference>
<dbReference type="PROSITE" id="PS00018">
    <property type="entry name" value="EF_HAND_1"/>
    <property type="match status" value="1"/>
</dbReference>
<dbReference type="GO" id="GO:0016020">
    <property type="term" value="C:membrane"/>
    <property type="evidence" value="ECO:0007669"/>
    <property type="project" value="UniProtKB-SubCell"/>
</dbReference>
<sequence length="540" mass="62204">MKMKKTSDDDAVDRSRRKSLYELSLTVAVPLWCIIFALHSRFGHGHRRRDFLSDDVGSNFVCRRTPLEFYFLPPLNNTYSCCGLKADDDPPTEIFGIEENIEDGNISDRKKVDRRDRDRDRYIGLDEFRNQALQRKESDADKLHGKITHRLELDGLEYNYAASSKGAKILDHNKEAKGVANILSRDKDMYLRNRCSTVPKFIVMELSEETLVDAIEIANLEHYSSNFKDFELLGSLSYPTETWTLLGTFLAENVKHAQRFMLSEPKWARYMKLNLVSHYGSEFYCTLSYIEVYGVDAIERMLEDLIVVSDEPAASYNSVKVDPKLNDKVEVAQVNNSRVDDPVKLDPNRSKNGVSQESMHHPKQPSGRVPSDGILKFLMQKVRSMELSLTILEEYVKELNIRYSEALPDLQKQYSEAALLLQKLNSEIKELSQWKEGEAKELNELGSWRSSVSTEIDALVRENALFREDLEKIKSNQDLLESKELAVIVISLFFACVALFKLAWHQIMGLFKPCKSHNRREYLLVFVCSSLIMLITLLYY</sequence>
<keyword evidence="4 6" id="KW-0472">Membrane</keyword>
<dbReference type="PROSITE" id="PS51469">
    <property type="entry name" value="SUN"/>
    <property type="match status" value="1"/>
</dbReference>
<feature type="transmembrane region" description="Helical" evidence="6">
    <location>
        <begin position="522"/>
        <end position="539"/>
    </location>
</feature>
<dbReference type="PANTHER" id="PTHR12953">
    <property type="entry name" value="MEMBRANE PROTEIN CH1 RELATED"/>
    <property type="match status" value="1"/>
</dbReference>
<gene>
    <name evidence="8" type="ORF">ZIOFF_017598</name>
</gene>
<comment type="subcellular location">
    <subcellularLocation>
        <location evidence="1">Membrane</location>
    </subcellularLocation>
</comment>
<keyword evidence="2 6" id="KW-0812">Transmembrane</keyword>
<accession>A0A8J5HBY2</accession>
<dbReference type="InterPro" id="IPR045120">
    <property type="entry name" value="Suco/Slp1-like"/>
</dbReference>
<feature type="domain" description="SUN" evidence="7">
    <location>
        <begin position="137"/>
        <end position="297"/>
    </location>
</feature>
<evidence type="ECO:0000313" key="9">
    <source>
        <dbReference type="Proteomes" id="UP000734854"/>
    </source>
</evidence>
<dbReference type="Pfam" id="PF07738">
    <property type="entry name" value="Sad1_UNC"/>
    <property type="match status" value="1"/>
</dbReference>
<feature type="transmembrane region" description="Helical" evidence="6">
    <location>
        <begin position="485"/>
        <end position="502"/>
    </location>
</feature>
<dbReference type="InterPro" id="IPR012919">
    <property type="entry name" value="SUN_dom"/>
</dbReference>
<proteinExistence type="predicted"/>
<dbReference type="Proteomes" id="UP000734854">
    <property type="component" value="Unassembled WGS sequence"/>
</dbReference>
<dbReference type="AlphaFoldDB" id="A0A8J5HBY2"/>
<protein>
    <recommendedName>
        <fullName evidence="7">SUN domain-containing protein</fullName>
    </recommendedName>
</protein>
<reference evidence="8 9" key="1">
    <citation type="submission" date="2020-08" db="EMBL/GenBank/DDBJ databases">
        <title>Plant Genome Project.</title>
        <authorList>
            <person name="Zhang R.-G."/>
        </authorList>
    </citation>
    <scope>NUCLEOTIDE SEQUENCE [LARGE SCALE GENOMIC DNA]</scope>
    <source>
        <tissue evidence="8">Rhizome</tissue>
    </source>
</reference>
<keyword evidence="3 6" id="KW-1133">Transmembrane helix</keyword>
<evidence type="ECO:0000259" key="7">
    <source>
        <dbReference type="PROSITE" id="PS51469"/>
    </source>
</evidence>
<evidence type="ECO:0000256" key="4">
    <source>
        <dbReference type="ARBA" id="ARBA00023136"/>
    </source>
</evidence>
<feature type="transmembrane region" description="Helical" evidence="6">
    <location>
        <begin position="20"/>
        <end position="39"/>
    </location>
</feature>
<name>A0A8J5HBY2_ZINOF</name>